<feature type="compositionally biased region" description="Polar residues" evidence="1">
    <location>
        <begin position="223"/>
        <end position="237"/>
    </location>
</feature>
<name>A0A086JPV0_TOXGO</name>
<feature type="compositionally biased region" description="Polar residues" evidence="1">
    <location>
        <begin position="191"/>
        <end position="202"/>
    </location>
</feature>
<reference evidence="3 4" key="1">
    <citation type="submission" date="2014-03" db="EMBL/GenBank/DDBJ databases">
        <authorList>
            <person name="Sibley D."/>
            <person name="Venepally P."/>
            <person name="Karamycheva S."/>
            <person name="Hadjithomas M."/>
            <person name="Khan A."/>
            <person name="Brunk B."/>
            <person name="Roos D."/>
            <person name="Caler E."/>
            <person name="Lorenzi H."/>
        </authorList>
    </citation>
    <scope>NUCLEOTIDE SEQUENCE [LARGE SCALE GENOMIC DNA]</scope>
    <source>
        <strain evidence="4">p89</strain>
    </source>
</reference>
<feature type="compositionally biased region" description="Low complexity" evidence="1">
    <location>
        <begin position="203"/>
        <end position="215"/>
    </location>
</feature>
<protein>
    <submittedName>
        <fullName evidence="3">Toxoplasma gondii family A protein</fullName>
    </submittedName>
</protein>
<gene>
    <name evidence="3" type="ORF">TGP89_243190</name>
</gene>
<feature type="compositionally biased region" description="Low complexity" evidence="1">
    <location>
        <begin position="161"/>
        <end position="182"/>
    </location>
</feature>
<proteinExistence type="predicted"/>
<organism evidence="3 4">
    <name type="scientific">Toxoplasma gondii p89</name>
    <dbReference type="NCBI Taxonomy" id="943119"/>
    <lineage>
        <taxon>Eukaryota</taxon>
        <taxon>Sar</taxon>
        <taxon>Alveolata</taxon>
        <taxon>Apicomplexa</taxon>
        <taxon>Conoidasida</taxon>
        <taxon>Coccidia</taxon>
        <taxon>Eucoccidiorida</taxon>
        <taxon>Eimeriorina</taxon>
        <taxon>Sarcocystidae</taxon>
        <taxon>Toxoplasma</taxon>
    </lineage>
</organism>
<comment type="caution">
    <text evidence="3">The sequence shown here is derived from an EMBL/GenBank/DDBJ whole genome shotgun (WGS) entry which is preliminary data.</text>
</comment>
<dbReference type="VEuPathDB" id="ToxoDB:TGP89_243190"/>
<feature type="compositionally biased region" description="Basic and acidic residues" evidence="1">
    <location>
        <begin position="238"/>
        <end position="258"/>
    </location>
</feature>
<evidence type="ECO:0000313" key="3">
    <source>
        <dbReference type="EMBL" id="KFG34168.1"/>
    </source>
</evidence>
<feature type="region of interest" description="Disordered" evidence="1">
    <location>
        <begin position="161"/>
        <end position="258"/>
    </location>
</feature>
<dbReference type="AlphaFoldDB" id="A0A086JPV0"/>
<sequence>MERQALRGLILFLIVVALMPCAASEVDGSKIQPDFIVTIGEKGVEENIEQVFSLGPSATLRVVDESNKAILLPERSAATEGTAAGYTVAYAFENGRCNFGKQVAYKDAFLGYAQPVWVHALPDAGAEGKPVAVVSNYTFTNPPVEYLSGGVSFCVRFTTSPSATSTTTTTSPTTQPVISTQPAQPTPNADVENNTTHANSDAPSSGSSSEPGSRPSTEETQDGSEGSQSSPGTPQQELETKIGEGKENEDGDLPKEPRHVEANEVVTRAPQSATGSSVPTVPMVDLRSQHGATHHAVDADGHGRLRRLSGADDSEVKYLTIVVHSAACGSAAGTFMVSAVVSTITATLLSTYYF</sequence>
<evidence type="ECO:0000256" key="1">
    <source>
        <dbReference type="SAM" id="MobiDB-lite"/>
    </source>
</evidence>
<dbReference type="OrthoDB" id="331226at2759"/>
<dbReference type="EMBL" id="AEYI02001697">
    <property type="protein sequence ID" value="KFG34168.1"/>
    <property type="molecule type" value="Genomic_DNA"/>
</dbReference>
<dbReference type="Proteomes" id="UP000028828">
    <property type="component" value="Unassembled WGS sequence"/>
</dbReference>
<evidence type="ECO:0000256" key="2">
    <source>
        <dbReference type="SAM" id="SignalP"/>
    </source>
</evidence>
<feature type="signal peptide" evidence="2">
    <location>
        <begin position="1"/>
        <end position="23"/>
    </location>
</feature>
<evidence type="ECO:0000313" key="4">
    <source>
        <dbReference type="Proteomes" id="UP000028828"/>
    </source>
</evidence>
<feature type="chain" id="PRO_5001808400" evidence="2">
    <location>
        <begin position="24"/>
        <end position="354"/>
    </location>
</feature>
<accession>A0A086JPV0</accession>
<keyword evidence="2" id="KW-0732">Signal</keyword>